<feature type="compositionally biased region" description="Acidic residues" evidence="1">
    <location>
        <begin position="52"/>
        <end position="61"/>
    </location>
</feature>
<proteinExistence type="predicted"/>
<sequence>MPCTCVERQSDGAFAHATNGCGNGCRQGQERLLTSGVRNGHHQHRRKSHREEEEDSLDTDQEINGVSKDIVRGGTSRCRTVPNVVIVLTSTVLAAPDPHLPVTKKTGGPPQR</sequence>
<keyword evidence="3" id="KW-1185">Reference proteome</keyword>
<accession>A0A4C1W7H0</accession>
<dbReference type="EMBL" id="BGZK01000476">
    <property type="protein sequence ID" value="GBP46085.1"/>
    <property type="molecule type" value="Genomic_DNA"/>
</dbReference>
<comment type="caution">
    <text evidence="2">The sequence shown here is derived from an EMBL/GenBank/DDBJ whole genome shotgun (WGS) entry which is preliminary data.</text>
</comment>
<reference evidence="2 3" key="1">
    <citation type="journal article" date="2019" name="Commun. Biol.">
        <title>The bagworm genome reveals a unique fibroin gene that provides high tensile strength.</title>
        <authorList>
            <person name="Kono N."/>
            <person name="Nakamura H."/>
            <person name="Ohtoshi R."/>
            <person name="Tomita M."/>
            <person name="Numata K."/>
            <person name="Arakawa K."/>
        </authorList>
    </citation>
    <scope>NUCLEOTIDE SEQUENCE [LARGE SCALE GENOMIC DNA]</scope>
</reference>
<organism evidence="2 3">
    <name type="scientific">Eumeta variegata</name>
    <name type="common">Bagworm moth</name>
    <name type="synonym">Eumeta japonica</name>
    <dbReference type="NCBI Taxonomy" id="151549"/>
    <lineage>
        <taxon>Eukaryota</taxon>
        <taxon>Metazoa</taxon>
        <taxon>Ecdysozoa</taxon>
        <taxon>Arthropoda</taxon>
        <taxon>Hexapoda</taxon>
        <taxon>Insecta</taxon>
        <taxon>Pterygota</taxon>
        <taxon>Neoptera</taxon>
        <taxon>Endopterygota</taxon>
        <taxon>Lepidoptera</taxon>
        <taxon>Glossata</taxon>
        <taxon>Ditrysia</taxon>
        <taxon>Tineoidea</taxon>
        <taxon>Psychidae</taxon>
        <taxon>Oiketicinae</taxon>
        <taxon>Eumeta</taxon>
    </lineage>
</organism>
<evidence type="ECO:0000313" key="2">
    <source>
        <dbReference type="EMBL" id="GBP46085.1"/>
    </source>
</evidence>
<gene>
    <name evidence="2" type="ORF">EVAR_41438_1</name>
</gene>
<feature type="region of interest" description="Disordered" evidence="1">
    <location>
        <begin position="33"/>
        <end position="62"/>
    </location>
</feature>
<protein>
    <submittedName>
        <fullName evidence="2">Uncharacterized protein</fullName>
    </submittedName>
</protein>
<evidence type="ECO:0000256" key="1">
    <source>
        <dbReference type="SAM" id="MobiDB-lite"/>
    </source>
</evidence>
<dbReference type="Proteomes" id="UP000299102">
    <property type="component" value="Unassembled WGS sequence"/>
</dbReference>
<evidence type="ECO:0000313" key="3">
    <source>
        <dbReference type="Proteomes" id="UP000299102"/>
    </source>
</evidence>
<name>A0A4C1W7H0_EUMVA</name>
<dbReference type="AlphaFoldDB" id="A0A4C1W7H0"/>
<feature type="compositionally biased region" description="Basic residues" evidence="1">
    <location>
        <begin position="39"/>
        <end position="48"/>
    </location>
</feature>